<organism evidence="1 2">
    <name type="scientific">Ajellomyces capsulatus</name>
    <name type="common">Darling's disease fungus</name>
    <name type="synonym">Histoplasma capsulatum</name>
    <dbReference type="NCBI Taxonomy" id="5037"/>
    <lineage>
        <taxon>Eukaryota</taxon>
        <taxon>Fungi</taxon>
        <taxon>Dikarya</taxon>
        <taxon>Ascomycota</taxon>
        <taxon>Pezizomycotina</taxon>
        <taxon>Eurotiomycetes</taxon>
        <taxon>Eurotiomycetidae</taxon>
        <taxon>Onygenales</taxon>
        <taxon>Ajellomycetaceae</taxon>
        <taxon>Histoplasma</taxon>
    </lineage>
</organism>
<name>A0A8H8CSB0_AJECA</name>
<dbReference type="Proteomes" id="UP000670092">
    <property type="component" value="Unassembled WGS sequence"/>
</dbReference>
<evidence type="ECO:0000313" key="1">
    <source>
        <dbReference type="EMBL" id="KAG5288826.1"/>
    </source>
</evidence>
<reference evidence="1 2" key="1">
    <citation type="submission" date="2021-01" db="EMBL/GenBank/DDBJ databases">
        <title>Chromosome-level genome assembly of a human fungal pathogen reveals clustering of transcriptionally co-regulated genes.</title>
        <authorList>
            <person name="Voorhies M."/>
            <person name="Cohen S."/>
            <person name="Shea T.P."/>
            <person name="Petrus S."/>
            <person name="Munoz J.F."/>
            <person name="Poplawski S."/>
            <person name="Goldman W.E."/>
            <person name="Michael T."/>
            <person name="Cuomo C.A."/>
            <person name="Sil A."/>
            <person name="Beyhan S."/>
        </authorList>
    </citation>
    <scope>NUCLEOTIDE SEQUENCE [LARGE SCALE GENOMIC DNA]</scope>
    <source>
        <strain evidence="1 2">G184AR</strain>
    </source>
</reference>
<dbReference type="EMBL" id="JAEVHI010000006">
    <property type="protein sequence ID" value="KAG5288826.1"/>
    <property type="molecule type" value="Genomic_DNA"/>
</dbReference>
<accession>A0A8H8CSB0</accession>
<proteinExistence type="predicted"/>
<dbReference type="VEuPathDB" id="FungiDB:I7I52_12435"/>
<protein>
    <submittedName>
        <fullName evidence="1">Uncharacterized protein</fullName>
    </submittedName>
</protein>
<evidence type="ECO:0000313" key="2">
    <source>
        <dbReference type="Proteomes" id="UP000670092"/>
    </source>
</evidence>
<dbReference type="OrthoDB" id="5080849at2759"/>
<sequence length="218" mass="25863">MILLVMNGIRIPNLENSLAMKIKCFYLRQDDENDWERIRRDILDVETFYSRMVRESLTITDQCAEKFQFGLYHLLDSTRTGSLTLSQWHSHISARQLNRDARLKWWSRAESRLSRWYRSWRHTGFAVEYEVKAPTELALLRHALHCWLAARSSHGDFTWYHRCFRHEDAKLCCMCEHNKRPAVRPCNRATAIAYLGSLILLDFMELLEHEGPYLGAQE</sequence>
<gene>
    <name evidence="1" type="ORF">I7I52_12435</name>
</gene>
<comment type="caution">
    <text evidence="1">The sequence shown here is derived from an EMBL/GenBank/DDBJ whole genome shotgun (WGS) entry which is preliminary data.</text>
</comment>
<dbReference type="AlphaFoldDB" id="A0A8H8CSB0"/>